<dbReference type="RefSeq" id="WP_133409210.1">
    <property type="nucleotide sequence ID" value="NZ_SMZT01000001.1"/>
</dbReference>
<evidence type="ECO:0000256" key="5">
    <source>
        <dbReference type="ARBA" id="ARBA00023136"/>
    </source>
</evidence>
<dbReference type="InterPro" id="IPR042094">
    <property type="entry name" value="T2SS_GspF_sf"/>
</dbReference>
<feature type="domain" description="Type II secretion system protein GspF" evidence="7">
    <location>
        <begin position="145"/>
        <end position="269"/>
    </location>
</feature>
<sequence>MVVVLGTLLCLMAFLLLLFITFSSSTPRLPVNRRRPPRLNEAPPSVLSRVTGLTTNAITDTLNRHGWTRSIADALDRAGVRMSPADFLVLLGMAALVAALLGFLIGGPVLALLALVVAPVGGKIFLVLAVSKRQRAFADQLDDTLQLLAGSLRAGHSLLRAVDAVSKEAQAPTTDELARVVNHTRIGRDLNDALEETAVRMNNEDFSWVSQAIGIHREVGGDLAEVLDQVGHTIRERNQIRRQVKALSAEGKLSAYILMALPVAVSGFLALMNPAHMAPLFTEPLGWAMVVASAVMFTIGGLWMRKIVSFKF</sequence>
<dbReference type="PANTHER" id="PTHR35007:SF1">
    <property type="entry name" value="PILUS ASSEMBLY PROTEIN"/>
    <property type="match status" value="1"/>
</dbReference>
<evidence type="ECO:0000313" key="9">
    <source>
        <dbReference type="Proteomes" id="UP000295163"/>
    </source>
</evidence>
<comment type="subcellular location">
    <subcellularLocation>
        <location evidence="1">Cell membrane</location>
        <topology evidence="1">Multi-pass membrane protein</topology>
    </subcellularLocation>
</comment>
<organism evidence="8 9">
    <name type="scientific">Kocuria rosea</name>
    <name type="common">Deinococcus erythromyxa</name>
    <name type="synonym">Micrococcus rubens</name>
    <dbReference type="NCBI Taxonomy" id="1275"/>
    <lineage>
        <taxon>Bacteria</taxon>
        <taxon>Bacillati</taxon>
        <taxon>Actinomycetota</taxon>
        <taxon>Actinomycetes</taxon>
        <taxon>Micrococcales</taxon>
        <taxon>Micrococcaceae</taxon>
        <taxon>Kocuria</taxon>
    </lineage>
</organism>
<dbReference type="GO" id="GO:0005886">
    <property type="term" value="C:plasma membrane"/>
    <property type="evidence" value="ECO:0007669"/>
    <property type="project" value="UniProtKB-SubCell"/>
</dbReference>
<feature type="transmembrane region" description="Helical" evidence="6">
    <location>
        <begin position="284"/>
        <end position="304"/>
    </location>
</feature>
<feature type="transmembrane region" description="Helical" evidence="6">
    <location>
        <begin position="253"/>
        <end position="272"/>
    </location>
</feature>
<evidence type="ECO:0000256" key="3">
    <source>
        <dbReference type="ARBA" id="ARBA00022692"/>
    </source>
</evidence>
<dbReference type="GeneID" id="64346385"/>
<protein>
    <submittedName>
        <fullName evidence="8">Type II secretion system protein F</fullName>
    </submittedName>
</protein>
<dbReference type="InterPro" id="IPR018076">
    <property type="entry name" value="T2SS_GspF_dom"/>
</dbReference>
<evidence type="ECO:0000313" key="8">
    <source>
        <dbReference type="EMBL" id="TDL46989.1"/>
    </source>
</evidence>
<dbReference type="AlphaFoldDB" id="A0A4R5YPA0"/>
<keyword evidence="5 6" id="KW-0472">Membrane</keyword>
<feature type="transmembrane region" description="Helical" evidence="6">
    <location>
        <begin position="6"/>
        <end position="25"/>
    </location>
</feature>
<evidence type="ECO:0000256" key="1">
    <source>
        <dbReference type="ARBA" id="ARBA00004651"/>
    </source>
</evidence>
<feature type="transmembrane region" description="Helical" evidence="6">
    <location>
        <begin position="87"/>
        <end position="105"/>
    </location>
</feature>
<feature type="transmembrane region" description="Helical" evidence="6">
    <location>
        <begin position="111"/>
        <end position="130"/>
    </location>
</feature>
<accession>A0A4R5YPA0</accession>
<gene>
    <name evidence="8" type="ORF">E2R59_03090</name>
</gene>
<keyword evidence="2" id="KW-1003">Cell membrane</keyword>
<keyword evidence="3 6" id="KW-0812">Transmembrane</keyword>
<keyword evidence="4 6" id="KW-1133">Transmembrane helix</keyword>
<evidence type="ECO:0000256" key="6">
    <source>
        <dbReference type="SAM" id="Phobius"/>
    </source>
</evidence>
<reference evidence="8 9" key="1">
    <citation type="submission" date="2019-03" db="EMBL/GenBank/DDBJ databases">
        <title>Genome Sequencing and Assembly of Various Microbes Isolated from Partially Reclaimed Soil and Acid Mine Drainage (AMD) Site.</title>
        <authorList>
            <person name="Steinbock B."/>
            <person name="Bechtold R."/>
            <person name="Sevigny J.L."/>
            <person name="Thomas D."/>
            <person name="Cuthill L.R."/>
            <person name="Aveiro Johannsen E.J."/>
            <person name="Thomas K."/>
            <person name="Ghosh A."/>
        </authorList>
    </citation>
    <scope>NUCLEOTIDE SEQUENCE [LARGE SCALE GENOMIC DNA]</scope>
    <source>
        <strain evidence="8 9">S-A3</strain>
    </source>
</reference>
<dbReference type="Proteomes" id="UP000295163">
    <property type="component" value="Unassembled WGS sequence"/>
</dbReference>
<dbReference type="EMBL" id="SMZT01000001">
    <property type="protein sequence ID" value="TDL46989.1"/>
    <property type="molecule type" value="Genomic_DNA"/>
</dbReference>
<name>A0A4R5YPA0_KOCRO</name>
<dbReference type="Gene3D" id="1.20.81.30">
    <property type="entry name" value="Type II secretion system (T2SS), domain F"/>
    <property type="match status" value="1"/>
</dbReference>
<dbReference type="Pfam" id="PF00482">
    <property type="entry name" value="T2SSF"/>
    <property type="match status" value="1"/>
</dbReference>
<comment type="caution">
    <text evidence="8">The sequence shown here is derived from an EMBL/GenBank/DDBJ whole genome shotgun (WGS) entry which is preliminary data.</text>
</comment>
<evidence type="ECO:0000256" key="4">
    <source>
        <dbReference type="ARBA" id="ARBA00022989"/>
    </source>
</evidence>
<evidence type="ECO:0000256" key="2">
    <source>
        <dbReference type="ARBA" id="ARBA00022475"/>
    </source>
</evidence>
<dbReference type="PANTHER" id="PTHR35007">
    <property type="entry name" value="INTEGRAL MEMBRANE PROTEIN-RELATED"/>
    <property type="match status" value="1"/>
</dbReference>
<evidence type="ECO:0000259" key="7">
    <source>
        <dbReference type="Pfam" id="PF00482"/>
    </source>
</evidence>
<proteinExistence type="predicted"/>